<sequence length="164" mass="18852">MKRLDIGKLEIESGEFRRVPVGIRLFRAKNGPCFKDSLKSRSHRHLFVELRALREICFFVEITHFEYIRATLARRRDQLWCVNLQKLPLYEEGAHCAHKTSLHLKDQPLLLGAQIDPAIIQPCVDVCALAQRQSGGEGEQFQPGGDQFPPAKLDLRVFLNRSFQ</sequence>
<comment type="caution">
    <text evidence="1">The sequence shown here is derived from an EMBL/GenBank/DDBJ whole genome shotgun (WGS) entry which is preliminary data.</text>
</comment>
<dbReference type="AlphaFoldDB" id="A0A645FK74"/>
<protein>
    <submittedName>
        <fullName evidence="1">Uncharacterized protein</fullName>
    </submittedName>
</protein>
<gene>
    <name evidence="1" type="ORF">SDC9_161288</name>
</gene>
<dbReference type="EMBL" id="VSSQ01060534">
    <property type="protein sequence ID" value="MPN13962.1"/>
    <property type="molecule type" value="Genomic_DNA"/>
</dbReference>
<reference evidence="1" key="1">
    <citation type="submission" date="2019-08" db="EMBL/GenBank/DDBJ databases">
        <authorList>
            <person name="Kucharzyk K."/>
            <person name="Murdoch R.W."/>
            <person name="Higgins S."/>
            <person name="Loffler F."/>
        </authorList>
    </citation>
    <scope>NUCLEOTIDE SEQUENCE</scope>
</reference>
<accession>A0A645FK74</accession>
<name>A0A645FK74_9ZZZZ</name>
<proteinExistence type="predicted"/>
<evidence type="ECO:0000313" key="1">
    <source>
        <dbReference type="EMBL" id="MPN13962.1"/>
    </source>
</evidence>
<organism evidence="1">
    <name type="scientific">bioreactor metagenome</name>
    <dbReference type="NCBI Taxonomy" id="1076179"/>
    <lineage>
        <taxon>unclassified sequences</taxon>
        <taxon>metagenomes</taxon>
        <taxon>ecological metagenomes</taxon>
    </lineage>
</organism>